<protein>
    <submittedName>
        <fullName evidence="2">Bacterial self-protective colicin-like immunity</fullName>
    </submittedName>
</protein>
<dbReference type="InterPro" id="IPR036471">
    <property type="entry name" value="Colicin_D_sf"/>
</dbReference>
<proteinExistence type="predicted"/>
<accession>A0A0M0EE68</accession>
<evidence type="ECO:0000259" key="1">
    <source>
        <dbReference type="Pfam" id="PF09204"/>
    </source>
</evidence>
<dbReference type="Pfam" id="PF09204">
    <property type="entry name" value="Colicin_immun"/>
    <property type="match status" value="1"/>
</dbReference>
<dbReference type="PATRIC" id="fig|33995.3.peg.3614"/>
<gene>
    <name evidence="2" type="ORF">KOEU_32610</name>
</gene>
<dbReference type="OrthoDB" id="8595941at2"/>
<sequence length="101" mass="11662">MTIKSNILKEMIKLCEDRIINKINPSEFVDKYISLWKIARDSGNFDLNHNDRSISSAFDSIFTAADSYEPIESERSEYEIGDEELDNTIISELKIINKIKS</sequence>
<feature type="domain" description="Colicin D immunity protein" evidence="1">
    <location>
        <begin position="10"/>
        <end position="89"/>
    </location>
</feature>
<dbReference type="STRING" id="33995.KOEU_32610"/>
<dbReference type="InterPro" id="IPR015287">
    <property type="entry name" value="Colicin_D_immunity_dom"/>
</dbReference>
<dbReference type="GO" id="GO:0030153">
    <property type="term" value="P:bacteriocin immunity"/>
    <property type="evidence" value="ECO:0007669"/>
    <property type="project" value="InterPro"/>
</dbReference>
<dbReference type="AlphaFoldDB" id="A0A0M0EE68"/>
<comment type="caution">
    <text evidence="2">The sequence shown here is derived from an EMBL/GenBank/DDBJ whole genome shotgun (WGS) entry which is preliminary data.</text>
</comment>
<dbReference type="EMBL" id="LHUQ01000036">
    <property type="protein sequence ID" value="KON63251.1"/>
    <property type="molecule type" value="Genomic_DNA"/>
</dbReference>
<dbReference type="Gene3D" id="1.20.120.650">
    <property type="entry name" value="Colicin D"/>
    <property type="match status" value="1"/>
</dbReference>
<dbReference type="GO" id="GO:0015643">
    <property type="term" value="F:toxic substance binding"/>
    <property type="evidence" value="ECO:0007669"/>
    <property type="project" value="InterPro"/>
</dbReference>
<reference evidence="2" key="1">
    <citation type="submission" date="2015-08" db="EMBL/GenBank/DDBJ databases">
        <title>Draft genome sequence of Komagataeibacter europaeus CECT 8546 a cellulose producer strain from vinegar produced by the traditional method.</title>
        <authorList>
            <person name="Poehlein A."/>
            <person name="Valera M.J."/>
            <person name="Haack F.S."/>
            <person name="Mas A."/>
            <person name="Daniel R."/>
            <person name="Streit W.R."/>
            <person name="Mateo E."/>
        </authorList>
    </citation>
    <scope>NUCLEOTIDE SEQUENCE [LARGE SCALE GENOMIC DNA]</scope>
    <source>
        <strain evidence="2">CECT 8546</strain>
    </source>
</reference>
<name>A0A0M0EE68_KOMEU</name>
<organism evidence="2 3">
    <name type="scientific">Komagataeibacter europaeus</name>
    <name type="common">Gluconacetobacter europaeus</name>
    <dbReference type="NCBI Taxonomy" id="33995"/>
    <lineage>
        <taxon>Bacteria</taxon>
        <taxon>Pseudomonadati</taxon>
        <taxon>Pseudomonadota</taxon>
        <taxon>Alphaproteobacteria</taxon>
        <taxon>Acetobacterales</taxon>
        <taxon>Acetobacteraceae</taxon>
        <taxon>Komagataeibacter</taxon>
    </lineage>
</organism>
<evidence type="ECO:0000313" key="2">
    <source>
        <dbReference type="EMBL" id="KON63251.1"/>
    </source>
</evidence>
<dbReference type="SUPFAM" id="SSF101125">
    <property type="entry name" value="Colicin D immunity protein"/>
    <property type="match status" value="1"/>
</dbReference>
<keyword evidence="3" id="KW-1185">Reference proteome</keyword>
<dbReference type="RefSeq" id="WP_053323995.1">
    <property type="nucleotide sequence ID" value="NZ_LHUQ01000036.1"/>
</dbReference>
<dbReference type="Proteomes" id="UP000037566">
    <property type="component" value="Unassembled WGS sequence"/>
</dbReference>
<evidence type="ECO:0000313" key="3">
    <source>
        <dbReference type="Proteomes" id="UP000037566"/>
    </source>
</evidence>